<dbReference type="Pfam" id="PF06585">
    <property type="entry name" value="JHBP"/>
    <property type="match status" value="1"/>
</dbReference>
<proteinExistence type="inferred from homology"/>
<keyword evidence="5" id="KW-1185">Reference proteome</keyword>
<comment type="similarity">
    <text evidence="3">Belongs to the TO family.</text>
</comment>
<reference evidence="4 5" key="1">
    <citation type="submission" date="2019-01" db="EMBL/GenBank/DDBJ databases">
        <authorList>
            <person name="Sayadi A."/>
        </authorList>
    </citation>
    <scope>NUCLEOTIDE SEQUENCE [LARGE SCALE GENOMIC DNA]</scope>
</reference>
<keyword evidence="2" id="KW-0090">Biological rhythms</keyword>
<dbReference type="GO" id="GO:0005615">
    <property type="term" value="C:extracellular space"/>
    <property type="evidence" value="ECO:0007669"/>
    <property type="project" value="TreeGrafter"/>
</dbReference>
<dbReference type="SMART" id="SM00700">
    <property type="entry name" value="JHBP"/>
    <property type="match status" value="1"/>
</dbReference>
<dbReference type="Proteomes" id="UP000410492">
    <property type="component" value="Unassembled WGS sequence"/>
</dbReference>
<evidence type="ECO:0000256" key="2">
    <source>
        <dbReference type="ARBA" id="ARBA00023108"/>
    </source>
</evidence>
<dbReference type="InterPro" id="IPR038606">
    <property type="entry name" value="To_sf"/>
</dbReference>
<keyword evidence="1" id="KW-0732">Signal</keyword>
<sequence length="210" mass="23697">MTDSVNELRPKLIKGIPELDVPSIEPLPYGTVKVRSAPGTRAKVEANLTNVQIWGLSSYKLLEMKPNLPKNRFVFRLNIPRIECKGDYDVDLNVLILRYKGNGPFRGNLTNIDVEVLVKGKIEKINGKNHMQLSKMLMHIGIGTAHFILDELFSSNPILGRIVDVVVNENTQDFLNEIRPALEVAISNRSLEMANRIFKTVTFDELFPTV</sequence>
<dbReference type="AlphaFoldDB" id="A0A653BHW8"/>
<dbReference type="InterPro" id="IPR010562">
    <property type="entry name" value="Haemolymph_juvenile_hormone-bd"/>
</dbReference>
<name>A0A653BHW8_CALMS</name>
<dbReference type="EMBL" id="CAACVG010001059">
    <property type="protein sequence ID" value="VEN34884.1"/>
    <property type="molecule type" value="Genomic_DNA"/>
</dbReference>
<dbReference type="OrthoDB" id="8179031at2759"/>
<gene>
    <name evidence="4" type="ORF">CALMAC_LOCUS941</name>
</gene>
<protein>
    <submittedName>
        <fullName evidence="4">Uncharacterized protein</fullName>
    </submittedName>
</protein>
<dbReference type="PANTHER" id="PTHR11008:SF39">
    <property type="entry name" value="CIRCADIAN CLOCK-CONTROLLED PROTEIN-LIKE PROTEIN"/>
    <property type="match status" value="1"/>
</dbReference>
<evidence type="ECO:0000256" key="3">
    <source>
        <dbReference type="ARBA" id="ARBA00060902"/>
    </source>
</evidence>
<evidence type="ECO:0000313" key="5">
    <source>
        <dbReference type="Proteomes" id="UP000410492"/>
    </source>
</evidence>
<dbReference type="GO" id="GO:0007623">
    <property type="term" value="P:circadian rhythm"/>
    <property type="evidence" value="ECO:0007669"/>
    <property type="project" value="UniProtKB-ARBA"/>
</dbReference>
<organism evidence="4 5">
    <name type="scientific">Callosobruchus maculatus</name>
    <name type="common">Southern cowpea weevil</name>
    <name type="synonym">Pulse bruchid</name>
    <dbReference type="NCBI Taxonomy" id="64391"/>
    <lineage>
        <taxon>Eukaryota</taxon>
        <taxon>Metazoa</taxon>
        <taxon>Ecdysozoa</taxon>
        <taxon>Arthropoda</taxon>
        <taxon>Hexapoda</taxon>
        <taxon>Insecta</taxon>
        <taxon>Pterygota</taxon>
        <taxon>Neoptera</taxon>
        <taxon>Endopterygota</taxon>
        <taxon>Coleoptera</taxon>
        <taxon>Polyphaga</taxon>
        <taxon>Cucujiformia</taxon>
        <taxon>Chrysomeloidea</taxon>
        <taxon>Chrysomelidae</taxon>
        <taxon>Bruchinae</taxon>
        <taxon>Bruchini</taxon>
        <taxon>Callosobruchus</taxon>
    </lineage>
</organism>
<dbReference type="PANTHER" id="PTHR11008">
    <property type="entry name" value="PROTEIN TAKEOUT-LIKE PROTEIN"/>
    <property type="match status" value="1"/>
</dbReference>
<dbReference type="Gene3D" id="3.15.10.30">
    <property type="entry name" value="Haemolymph juvenile hormone binding protein"/>
    <property type="match status" value="1"/>
</dbReference>
<evidence type="ECO:0000256" key="1">
    <source>
        <dbReference type="ARBA" id="ARBA00022729"/>
    </source>
</evidence>
<dbReference type="FunFam" id="3.15.10.30:FF:000001">
    <property type="entry name" value="Takeout-like protein 1"/>
    <property type="match status" value="1"/>
</dbReference>
<accession>A0A653BHW8</accession>
<evidence type="ECO:0000313" key="4">
    <source>
        <dbReference type="EMBL" id="VEN34884.1"/>
    </source>
</evidence>